<reference evidence="2 3" key="1">
    <citation type="submission" date="2016-12" db="EMBL/GenBank/DDBJ databases">
        <title>Isolation and genomic insights into novel planktonic Zetaproteobacteria from stratified waters of the Chesapeake Bay.</title>
        <authorList>
            <person name="McAllister S.M."/>
            <person name="Kato S."/>
            <person name="Chan C.S."/>
            <person name="Chiu B.K."/>
            <person name="Field E.K."/>
        </authorList>
    </citation>
    <scope>NUCLEOTIDE SEQUENCE [LARGE SCALE GENOMIC DNA]</scope>
    <source>
        <strain evidence="2 3">CP-5</strain>
    </source>
</reference>
<dbReference type="Proteomes" id="UP000231701">
    <property type="component" value="Chromosome"/>
</dbReference>
<protein>
    <submittedName>
        <fullName evidence="2">Uncharacterized protein</fullName>
    </submittedName>
</protein>
<organism evidence="2 3">
    <name type="scientific">Mariprofundus aestuarium</name>
    <dbReference type="NCBI Taxonomy" id="1921086"/>
    <lineage>
        <taxon>Bacteria</taxon>
        <taxon>Pseudomonadati</taxon>
        <taxon>Pseudomonadota</taxon>
        <taxon>Candidatius Mariprofundia</taxon>
        <taxon>Mariprofundales</taxon>
        <taxon>Mariprofundaceae</taxon>
        <taxon>Mariprofundus</taxon>
    </lineage>
</organism>
<keyword evidence="1" id="KW-1133">Transmembrane helix</keyword>
<evidence type="ECO:0000313" key="3">
    <source>
        <dbReference type="Proteomes" id="UP000231701"/>
    </source>
</evidence>
<feature type="transmembrane region" description="Helical" evidence="1">
    <location>
        <begin position="27"/>
        <end position="44"/>
    </location>
</feature>
<dbReference type="AlphaFoldDB" id="A0A2K8L1T5"/>
<evidence type="ECO:0000313" key="2">
    <source>
        <dbReference type="EMBL" id="ATX80179.1"/>
    </source>
</evidence>
<keyword evidence="1" id="KW-0472">Membrane</keyword>
<keyword evidence="3" id="KW-1185">Reference proteome</keyword>
<dbReference type="RefSeq" id="WP_157819296.1">
    <property type="nucleotide sequence ID" value="NZ_CP018799.1"/>
</dbReference>
<accession>A0A2K8L1T5</accession>
<gene>
    <name evidence="2" type="ORF">Ga0123461_1766</name>
</gene>
<name>A0A2K8L1T5_MARES</name>
<sequence length="46" mass="5284">MSKDKVFTEIKNLEKEFEHLIRDDDKVTTNIIIIAFAGVMLFVASL</sequence>
<dbReference type="KEGG" id="maes:Ga0123461_1766"/>
<evidence type="ECO:0000256" key="1">
    <source>
        <dbReference type="SAM" id="Phobius"/>
    </source>
</evidence>
<proteinExistence type="predicted"/>
<dbReference type="EMBL" id="CP018799">
    <property type="protein sequence ID" value="ATX80179.1"/>
    <property type="molecule type" value="Genomic_DNA"/>
</dbReference>
<keyword evidence="1" id="KW-0812">Transmembrane</keyword>